<gene>
    <name evidence="4" type="ORF">M408DRAFT_20414</name>
</gene>
<dbReference type="Gene3D" id="3.40.1090.10">
    <property type="entry name" value="Cytosolic phospholipase A2 catalytic domain"/>
    <property type="match status" value="1"/>
</dbReference>
<dbReference type="SUPFAM" id="SSF52540">
    <property type="entry name" value="P-loop containing nucleoside triphosphate hydrolases"/>
    <property type="match status" value="1"/>
</dbReference>
<keyword evidence="5" id="KW-1185">Reference proteome</keyword>
<evidence type="ECO:0000256" key="3">
    <source>
        <dbReference type="SAM" id="Phobius"/>
    </source>
</evidence>
<keyword evidence="3" id="KW-0812">Transmembrane</keyword>
<dbReference type="PANTHER" id="PTHR24185">
    <property type="entry name" value="CALCIUM-INDEPENDENT PHOSPHOLIPASE A2-GAMMA"/>
    <property type="match status" value="1"/>
</dbReference>
<sequence length="410" mass="45438">MYRLNHDNGRDPPERPCNVFDLIGGVGSGGFIAILLVVFGLTTEEASEEFANMSINILDKEDIDAETRTAALRGYVGDLLAKYKIYQSARLLDTNDHSKGCKLAVAISYKRNAGSVCILRNFSSRQEQPLNLTIAEANAATLDYIGADWTLSNPIQEIIAEAHETFGGDEKVACPLSLGCGHAGIFATPESSSMVELGKLLERLAMDGERKAESIGSLMGQLGLHHRFSVSRGLERDGTKINTATLGVITQHTQAYLRELQISYQVEACTSALRLRIKLASLNQLRYLGVRQSLSPQLPPLTKTFVMRKKPWEFIEKVLLSERGSGDINGPRMLFVTGIGGCGKTQLMLRFMKDHKSKFTHQFFIDGSSEDRIRSDMVRNMRALGTDHSQKEFEDCILFLSQWALATSIR</sequence>
<dbReference type="InterPro" id="IPR016035">
    <property type="entry name" value="Acyl_Trfase/lysoPLipase"/>
</dbReference>
<keyword evidence="3" id="KW-1133">Transmembrane helix</keyword>
<evidence type="ECO:0000313" key="4">
    <source>
        <dbReference type="EMBL" id="KIM32059.1"/>
    </source>
</evidence>
<keyword evidence="2" id="KW-0443">Lipid metabolism</keyword>
<dbReference type="Proteomes" id="UP000054097">
    <property type="component" value="Unassembled WGS sequence"/>
</dbReference>
<keyword evidence="1" id="KW-0378">Hydrolase</keyword>
<dbReference type="InterPro" id="IPR027417">
    <property type="entry name" value="P-loop_NTPase"/>
</dbReference>
<protein>
    <recommendedName>
        <fullName evidence="6">PNPLA domain-containing protein</fullName>
    </recommendedName>
</protein>
<dbReference type="GO" id="GO:0016020">
    <property type="term" value="C:membrane"/>
    <property type="evidence" value="ECO:0007669"/>
    <property type="project" value="TreeGrafter"/>
</dbReference>
<evidence type="ECO:0000256" key="1">
    <source>
        <dbReference type="ARBA" id="ARBA00022801"/>
    </source>
</evidence>
<dbReference type="GO" id="GO:0047499">
    <property type="term" value="F:calcium-independent phospholipase A2 activity"/>
    <property type="evidence" value="ECO:0007669"/>
    <property type="project" value="TreeGrafter"/>
</dbReference>
<accession>A0A0C3BIX2</accession>
<proteinExistence type="predicted"/>
<keyword evidence="3" id="KW-0472">Membrane</keyword>
<dbReference type="GO" id="GO:0019369">
    <property type="term" value="P:arachidonate metabolic process"/>
    <property type="evidence" value="ECO:0007669"/>
    <property type="project" value="TreeGrafter"/>
</dbReference>
<dbReference type="HOGENOM" id="CLU_000288_144_5_1"/>
<dbReference type="SUPFAM" id="SSF52151">
    <property type="entry name" value="FabD/lysophospholipase-like"/>
    <property type="match status" value="1"/>
</dbReference>
<dbReference type="OrthoDB" id="5086500at2759"/>
<dbReference type="GO" id="GO:0016042">
    <property type="term" value="P:lipid catabolic process"/>
    <property type="evidence" value="ECO:0007669"/>
    <property type="project" value="UniProtKB-KW"/>
</dbReference>
<dbReference type="EMBL" id="KN824280">
    <property type="protein sequence ID" value="KIM32059.1"/>
    <property type="molecule type" value="Genomic_DNA"/>
</dbReference>
<evidence type="ECO:0000313" key="5">
    <source>
        <dbReference type="Proteomes" id="UP000054097"/>
    </source>
</evidence>
<dbReference type="Gene3D" id="3.40.50.300">
    <property type="entry name" value="P-loop containing nucleotide triphosphate hydrolases"/>
    <property type="match status" value="1"/>
</dbReference>
<reference evidence="5" key="2">
    <citation type="submission" date="2015-01" db="EMBL/GenBank/DDBJ databases">
        <title>Evolutionary Origins and Diversification of the Mycorrhizal Mutualists.</title>
        <authorList>
            <consortium name="DOE Joint Genome Institute"/>
            <consortium name="Mycorrhizal Genomics Consortium"/>
            <person name="Kohler A."/>
            <person name="Kuo A."/>
            <person name="Nagy L.G."/>
            <person name="Floudas D."/>
            <person name="Copeland A."/>
            <person name="Barry K.W."/>
            <person name="Cichocki N."/>
            <person name="Veneault-Fourrey C."/>
            <person name="LaButti K."/>
            <person name="Lindquist E.A."/>
            <person name="Lipzen A."/>
            <person name="Lundell T."/>
            <person name="Morin E."/>
            <person name="Murat C."/>
            <person name="Riley R."/>
            <person name="Ohm R."/>
            <person name="Sun H."/>
            <person name="Tunlid A."/>
            <person name="Henrissat B."/>
            <person name="Grigoriev I.V."/>
            <person name="Hibbett D.S."/>
            <person name="Martin F."/>
        </authorList>
    </citation>
    <scope>NUCLEOTIDE SEQUENCE [LARGE SCALE GENOMIC DNA]</scope>
    <source>
        <strain evidence="5">MAFF 305830</strain>
    </source>
</reference>
<dbReference type="AlphaFoldDB" id="A0A0C3BIX2"/>
<feature type="transmembrane region" description="Helical" evidence="3">
    <location>
        <begin position="20"/>
        <end position="41"/>
    </location>
</feature>
<name>A0A0C3BIX2_SERVB</name>
<keyword evidence="2" id="KW-0442">Lipid degradation</keyword>
<dbReference type="PANTHER" id="PTHR24185:SF1">
    <property type="entry name" value="CALCIUM-INDEPENDENT PHOSPHOLIPASE A2-GAMMA"/>
    <property type="match status" value="1"/>
</dbReference>
<evidence type="ECO:0008006" key="6">
    <source>
        <dbReference type="Google" id="ProtNLM"/>
    </source>
</evidence>
<dbReference type="STRING" id="933852.A0A0C3BIX2"/>
<reference evidence="4 5" key="1">
    <citation type="submission" date="2014-04" db="EMBL/GenBank/DDBJ databases">
        <authorList>
            <consortium name="DOE Joint Genome Institute"/>
            <person name="Kuo A."/>
            <person name="Zuccaro A."/>
            <person name="Kohler A."/>
            <person name="Nagy L.G."/>
            <person name="Floudas D."/>
            <person name="Copeland A."/>
            <person name="Barry K.W."/>
            <person name="Cichocki N."/>
            <person name="Veneault-Fourrey C."/>
            <person name="LaButti K."/>
            <person name="Lindquist E.A."/>
            <person name="Lipzen A."/>
            <person name="Lundell T."/>
            <person name="Morin E."/>
            <person name="Murat C."/>
            <person name="Sun H."/>
            <person name="Tunlid A."/>
            <person name="Henrissat B."/>
            <person name="Grigoriev I.V."/>
            <person name="Hibbett D.S."/>
            <person name="Martin F."/>
            <person name="Nordberg H.P."/>
            <person name="Cantor M.N."/>
            <person name="Hua S.X."/>
        </authorList>
    </citation>
    <scope>NUCLEOTIDE SEQUENCE [LARGE SCALE GENOMIC DNA]</scope>
    <source>
        <strain evidence="4 5">MAFF 305830</strain>
    </source>
</reference>
<organism evidence="4 5">
    <name type="scientific">Serendipita vermifera MAFF 305830</name>
    <dbReference type="NCBI Taxonomy" id="933852"/>
    <lineage>
        <taxon>Eukaryota</taxon>
        <taxon>Fungi</taxon>
        <taxon>Dikarya</taxon>
        <taxon>Basidiomycota</taxon>
        <taxon>Agaricomycotina</taxon>
        <taxon>Agaricomycetes</taxon>
        <taxon>Sebacinales</taxon>
        <taxon>Serendipitaceae</taxon>
        <taxon>Serendipita</taxon>
    </lineage>
</organism>
<evidence type="ECO:0000256" key="2">
    <source>
        <dbReference type="ARBA" id="ARBA00022963"/>
    </source>
</evidence>